<gene>
    <name evidence="1" type="ORF">SAMN05660359_03360</name>
</gene>
<evidence type="ECO:0000313" key="1">
    <source>
        <dbReference type="EMBL" id="SFO42497.1"/>
    </source>
</evidence>
<evidence type="ECO:0000313" key="2">
    <source>
        <dbReference type="Proteomes" id="UP000183642"/>
    </source>
</evidence>
<dbReference type="OrthoDB" id="9803979at2"/>
<keyword evidence="2" id="KW-1185">Reference proteome</keyword>
<dbReference type="AlphaFoldDB" id="A0A1I5H2R3"/>
<protein>
    <submittedName>
        <fullName evidence="1">Uncharacterized protein</fullName>
    </submittedName>
</protein>
<organism evidence="1 2">
    <name type="scientific">Geodermatophilus obscurus</name>
    <dbReference type="NCBI Taxonomy" id="1861"/>
    <lineage>
        <taxon>Bacteria</taxon>
        <taxon>Bacillati</taxon>
        <taxon>Actinomycetota</taxon>
        <taxon>Actinomycetes</taxon>
        <taxon>Geodermatophilales</taxon>
        <taxon>Geodermatophilaceae</taxon>
        <taxon>Geodermatophilus</taxon>
    </lineage>
</organism>
<dbReference type="RefSeq" id="WP_083427434.1">
    <property type="nucleotide sequence ID" value="NZ_FOWE01000008.1"/>
</dbReference>
<name>A0A1I5H2R3_9ACTN</name>
<reference evidence="2" key="1">
    <citation type="submission" date="2016-10" db="EMBL/GenBank/DDBJ databases">
        <authorList>
            <person name="Varghese N."/>
            <person name="Submissions S."/>
        </authorList>
    </citation>
    <scope>NUCLEOTIDE SEQUENCE [LARGE SCALE GENOMIC DNA]</scope>
    <source>
        <strain evidence="2">DSM 43161</strain>
    </source>
</reference>
<proteinExistence type="predicted"/>
<accession>A0A1I5H2R3</accession>
<dbReference type="Proteomes" id="UP000183642">
    <property type="component" value="Unassembled WGS sequence"/>
</dbReference>
<dbReference type="EMBL" id="FOWE01000008">
    <property type="protein sequence ID" value="SFO42497.1"/>
    <property type="molecule type" value="Genomic_DNA"/>
</dbReference>
<sequence length="194" mass="21303">MTTTWGPLPQAAILSGDEPIDGADARLGDFWAWAYSDLRANTVRPMLAEYLVARAVGADRRPRVEWDSHDVLTPEGLRLEVKSGAYLQAWEQARLSSITFGGLRARTWSATDGYSEAGSYNADGYVFAVQTATEHAAYDALDLDQWSFWVLPAARVAATGQRSIRLSVVEEMAGPLVRYADLAQRIREVVVPAA</sequence>